<proteinExistence type="predicted"/>
<dbReference type="EMBL" id="GDHF01023577">
    <property type="protein sequence ID" value="JAI28737.1"/>
    <property type="molecule type" value="Transcribed_RNA"/>
</dbReference>
<sequence length="225" mass="25178">MNTKRCQIALLHLSLLLSVFVLDSALAGSIYTLDDTAPVKPTKEPAKFVVITEDVIPDVANTTQKVIRVNPLDLPALTEDSSGSEDSSLYKIQSLLPANRNYVNSNRMRGKKTRPKDVKAATDSKVADSPIIRQLTEPKFRKPSRNQKKNLHFLYNQEALDGHKVSKTMNVRVAPGAYPVYYVVSKTNGRFGKYPIKGFRTPTEFLKYLAKSKVTPLEQAQRLES</sequence>
<feature type="chain" id="PRO_5005521339" evidence="1">
    <location>
        <begin position="28"/>
        <end position="225"/>
    </location>
</feature>
<protein>
    <submittedName>
        <fullName evidence="2">Uncharacterized protein</fullName>
    </submittedName>
</protein>
<reference evidence="2" key="1">
    <citation type="submission" date="2015-06" db="EMBL/GenBank/DDBJ databases">
        <authorList>
            <person name="Hoefler B.C."/>
            <person name="Straight P.D."/>
        </authorList>
    </citation>
    <scope>NUCLEOTIDE SEQUENCE</scope>
</reference>
<name>A0A0K8UPZ8_BACLA</name>
<evidence type="ECO:0000256" key="1">
    <source>
        <dbReference type="SAM" id="SignalP"/>
    </source>
</evidence>
<dbReference type="OrthoDB" id="7779229at2759"/>
<dbReference type="AlphaFoldDB" id="A0A0K8UPZ8"/>
<feature type="signal peptide" evidence="1">
    <location>
        <begin position="1"/>
        <end position="27"/>
    </location>
</feature>
<organism evidence="2">
    <name type="scientific">Bactrocera latifrons</name>
    <name type="common">Malaysian fruit fly</name>
    <name type="synonym">Chaetodacus latifrons</name>
    <dbReference type="NCBI Taxonomy" id="174628"/>
    <lineage>
        <taxon>Eukaryota</taxon>
        <taxon>Metazoa</taxon>
        <taxon>Ecdysozoa</taxon>
        <taxon>Arthropoda</taxon>
        <taxon>Hexapoda</taxon>
        <taxon>Insecta</taxon>
        <taxon>Pterygota</taxon>
        <taxon>Neoptera</taxon>
        <taxon>Endopterygota</taxon>
        <taxon>Diptera</taxon>
        <taxon>Brachycera</taxon>
        <taxon>Muscomorpha</taxon>
        <taxon>Tephritoidea</taxon>
        <taxon>Tephritidae</taxon>
        <taxon>Bactrocera</taxon>
        <taxon>Bactrocera</taxon>
    </lineage>
</organism>
<accession>A0A0K8UPZ8</accession>
<gene>
    <name evidence="2" type="ORF">c0_g5_i2</name>
</gene>
<evidence type="ECO:0000313" key="2">
    <source>
        <dbReference type="EMBL" id="JAI28737.1"/>
    </source>
</evidence>
<keyword evidence="1" id="KW-0732">Signal</keyword>